<feature type="transmembrane region" description="Helical" evidence="1">
    <location>
        <begin position="300"/>
        <end position="317"/>
    </location>
</feature>
<reference evidence="3 4" key="1">
    <citation type="journal article" date="2015" name="Genome Announc.">
        <title>Expanding the biotechnology potential of lactobacilli through comparative genomics of 213 strains and associated genera.</title>
        <authorList>
            <person name="Sun Z."/>
            <person name="Harris H.M."/>
            <person name="McCann A."/>
            <person name="Guo C."/>
            <person name="Argimon S."/>
            <person name="Zhang W."/>
            <person name="Yang X."/>
            <person name="Jeffery I.B."/>
            <person name="Cooney J.C."/>
            <person name="Kagawa T.F."/>
            <person name="Liu W."/>
            <person name="Song Y."/>
            <person name="Salvetti E."/>
            <person name="Wrobel A."/>
            <person name="Rasinkangas P."/>
            <person name="Parkhill J."/>
            <person name="Rea M.C."/>
            <person name="O'Sullivan O."/>
            <person name="Ritari J."/>
            <person name="Douillard F.P."/>
            <person name="Paul Ross R."/>
            <person name="Yang R."/>
            <person name="Briner A.E."/>
            <person name="Felis G.E."/>
            <person name="de Vos W.M."/>
            <person name="Barrangou R."/>
            <person name="Klaenhammer T.R."/>
            <person name="Caufield P.W."/>
            <person name="Cui Y."/>
            <person name="Zhang H."/>
            <person name="O'Toole P.W."/>
        </authorList>
    </citation>
    <scope>NUCLEOTIDE SEQUENCE [LARGE SCALE GENOMIC DNA]</scope>
    <source>
        <strain evidence="3 4">DSM 23829</strain>
    </source>
</reference>
<accession>A0A0R2ALV5</accession>
<comment type="caution">
    <text evidence="3">The sequence shown here is derived from an EMBL/GenBank/DDBJ whole genome shotgun (WGS) entry which is preliminary data.</text>
</comment>
<proteinExistence type="predicted"/>
<keyword evidence="1" id="KW-0812">Transmembrane</keyword>
<dbReference type="PATRIC" id="fig|1423781.4.peg.1423"/>
<evidence type="ECO:0000313" key="4">
    <source>
        <dbReference type="Proteomes" id="UP000052012"/>
    </source>
</evidence>
<dbReference type="InterPro" id="IPR010317">
    <property type="entry name" value="WxLIP_PGBD"/>
</dbReference>
<sequence length="324" mass="37467">MITKIILKYKLILLLSLIYFMFFGINIGADNIYQVNPILQSNNSKNNYFYYKYKSNQVLDVPFNAQNNTSKKIVVNTCLNDGYSDNNGYINYNLYNATSKLTRTVPKISDMVIGNRKITMTLNPYTSQKGNFKIKMPDTMKDFHGILLGGINSTSDYYIDSNKSNVRNTIQYSTSILINNHAPKTDVKHLSLKNFVSDGNLNVLTIFNNQSNIINGYKISISLYHFNRKVFNLNSENYSLAPNSFGKYNFNTDNLKTGQYRLVVKLVDWDGNYKVIKKNVKIKDDLYVQANINMFKINRIFLPLILVILIVFIFWILKKFNLNI</sequence>
<dbReference type="RefSeq" id="WP_056966256.1">
    <property type="nucleotide sequence ID" value="NZ_AYYQ01000030.1"/>
</dbReference>
<keyword evidence="1" id="KW-0472">Membrane</keyword>
<dbReference type="AlphaFoldDB" id="A0A0R2ALV5"/>
<feature type="domain" description="WxL Interacting Protein peptidoglycan binding" evidence="2">
    <location>
        <begin position="33"/>
        <end position="152"/>
    </location>
</feature>
<name>A0A0R2ALV5_9LACO</name>
<evidence type="ECO:0000259" key="2">
    <source>
        <dbReference type="Pfam" id="PF06030"/>
    </source>
</evidence>
<dbReference type="EMBL" id="AYYQ01000030">
    <property type="protein sequence ID" value="KRM68161.1"/>
    <property type="molecule type" value="Genomic_DNA"/>
</dbReference>
<evidence type="ECO:0000256" key="1">
    <source>
        <dbReference type="SAM" id="Phobius"/>
    </source>
</evidence>
<gene>
    <name evidence="3" type="ORF">FD06_GL001375</name>
</gene>
<protein>
    <recommendedName>
        <fullName evidence="2">WxL Interacting Protein peptidoglycan binding domain-containing protein</fullName>
    </recommendedName>
</protein>
<keyword evidence="1" id="KW-1133">Transmembrane helix</keyword>
<dbReference type="Pfam" id="PF06030">
    <property type="entry name" value="WxLIP_PGBD"/>
    <property type="match status" value="1"/>
</dbReference>
<dbReference type="Proteomes" id="UP000052012">
    <property type="component" value="Unassembled WGS sequence"/>
</dbReference>
<dbReference type="OrthoDB" id="2365961at2"/>
<evidence type="ECO:0000313" key="3">
    <source>
        <dbReference type="EMBL" id="KRM68161.1"/>
    </source>
</evidence>
<keyword evidence="4" id="KW-1185">Reference proteome</keyword>
<organism evidence="3 4">
    <name type="scientific">Apilactobacillus ozensis DSM 23829 = JCM 17196</name>
    <dbReference type="NCBI Taxonomy" id="1423781"/>
    <lineage>
        <taxon>Bacteria</taxon>
        <taxon>Bacillati</taxon>
        <taxon>Bacillota</taxon>
        <taxon>Bacilli</taxon>
        <taxon>Lactobacillales</taxon>
        <taxon>Lactobacillaceae</taxon>
        <taxon>Apilactobacillus</taxon>
    </lineage>
</organism>
<dbReference type="STRING" id="1423781.FD06_GL001375"/>
<feature type="transmembrane region" description="Helical" evidence="1">
    <location>
        <begin position="12"/>
        <end position="29"/>
    </location>
</feature>